<evidence type="ECO:0000313" key="1">
    <source>
        <dbReference type="EMBL" id="GAU94475.1"/>
    </source>
</evidence>
<keyword evidence="2" id="KW-1185">Reference proteome</keyword>
<reference evidence="1 2" key="1">
    <citation type="journal article" date="2016" name="Nat. Commun.">
        <title>Extremotolerant tardigrade genome and improved radiotolerance of human cultured cells by tardigrade-unique protein.</title>
        <authorList>
            <person name="Hashimoto T."/>
            <person name="Horikawa D.D."/>
            <person name="Saito Y."/>
            <person name="Kuwahara H."/>
            <person name="Kozuka-Hata H."/>
            <person name="Shin-I T."/>
            <person name="Minakuchi Y."/>
            <person name="Ohishi K."/>
            <person name="Motoyama A."/>
            <person name="Aizu T."/>
            <person name="Enomoto A."/>
            <person name="Kondo K."/>
            <person name="Tanaka S."/>
            <person name="Hara Y."/>
            <person name="Koshikawa S."/>
            <person name="Sagara H."/>
            <person name="Miura T."/>
            <person name="Yokobori S."/>
            <person name="Miyagawa K."/>
            <person name="Suzuki Y."/>
            <person name="Kubo T."/>
            <person name="Oyama M."/>
            <person name="Kohara Y."/>
            <person name="Fujiyama A."/>
            <person name="Arakawa K."/>
            <person name="Katayama T."/>
            <person name="Toyoda A."/>
            <person name="Kunieda T."/>
        </authorList>
    </citation>
    <scope>NUCLEOTIDE SEQUENCE [LARGE SCALE GENOMIC DNA]</scope>
    <source>
        <strain evidence="1 2">YOKOZUNA-1</strain>
    </source>
</reference>
<comment type="caution">
    <text evidence="1">The sequence shown here is derived from an EMBL/GenBank/DDBJ whole genome shotgun (WGS) entry which is preliminary data.</text>
</comment>
<sequence>MDKVKQMGPTLRSRGRAISYRYTSCNTVRYADRVDTSIAIGCGTAPRIYNTFLPTISDPSYDEQAKASRHVICQKAQGDVVERAFLGESWTLAANREPEPD</sequence>
<dbReference type="Proteomes" id="UP000186922">
    <property type="component" value="Unassembled WGS sequence"/>
</dbReference>
<protein>
    <submittedName>
        <fullName evidence="1">Uncharacterized protein</fullName>
    </submittedName>
</protein>
<name>A0A1D1V1F3_RAMVA</name>
<organism evidence="1 2">
    <name type="scientific">Ramazzottius varieornatus</name>
    <name type="common">Water bear</name>
    <name type="synonym">Tardigrade</name>
    <dbReference type="NCBI Taxonomy" id="947166"/>
    <lineage>
        <taxon>Eukaryota</taxon>
        <taxon>Metazoa</taxon>
        <taxon>Ecdysozoa</taxon>
        <taxon>Tardigrada</taxon>
        <taxon>Eutardigrada</taxon>
        <taxon>Parachela</taxon>
        <taxon>Hypsibioidea</taxon>
        <taxon>Ramazzottiidae</taxon>
        <taxon>Ramazzottius</taxon>
    </lineage>
</organism>
<accession>A0A1D1V1F3</accession>
<dbReference type="AlphaFoldDB" id="A0A1D1V1F3"/>
<dbReference type="EMBL" id="BDGG01000002">
    <property type="protein sequence ID" value="GAU94475.1"/>
    <property type="molecule type" value="Genomic_DNA"/>
</dbReference>
<gene>
    <name evidence="1" type="primary">RvY_06246-1</name>
    <name evidence="1" type="synonym">RvY_06246.1</name>
    <name evidence="1" type="ORF">RvY_06246</name>
</gene>
<proteinExistence type="predicted"/>
<evidence type="ECO:0000313" key="2">
    <source>
        <dbReference type="Proteomes" id="UP000186922"/>
    </source>
</evidence>